<organism evidence="2 3">
    <name type="scientific">Sorghum bicolor</name>
    <name type="common">Sorghum</name>
    <name type="synonym">Sorghum vulgare</name>
    <dbReference type="NCBI Taxonomy" id="4558"/>
    <lineage>
        <taxon>Eukaryota</taxon>
        <taxon>Viridiplantae</taxon>
        <taxon>Streptophyta</taxon>
        <taxon>Embryophyta</taxon>
        <taxon>Tracheophyta</taxon>
        <taxon>Spermatophyta</taxon>
        <taxon>Magnoliopsida</taxon>
        <taxon>Liliopsida</taxon>
        <taxon>Poales</taxon>
        <taxon>Poaceae</taxon>
        <taxon>PACMAD clade</taxon>
        <taxon>Panicoideae</taxon>
        <taxon>Andropogonodae</taxon>
        <taxon>Andropogoneae</taxon>
        <taxon>Sorghinae</taxon>
        <taxon>Sorghum</taxon>
    </lineage>
</organism>
<comment type="caution">
    <text evidence="2">The sequence shown here is derived from an EMBL/GenBank/DDBJ whole genome shotgun (WGS) entry which is preliminary data.</text>
</comment>
<feature type="region of interest" description="Disordered" evidence="1">
    <location>
        <begin position="1"/>
        <end position="100"/>
    </location>
</feature>
<dbReference type="AlphaFoldDB" id="A0A921UZL1"/>
<accession>A0A921UZL1</accession>
<gene>
    <name evidence="2" type="ORF">BDA96_01G093300</name>
</gene>
<feature type="compositionally biased region" description="Basic and acidic residues" evidence="1">
    <location>
        <begin position="35"/>
        <end position="46"/>
    </location>
</feature>
<evidence type="ECO:0000313" key="2">
    <source>
        <dbReference type="EMBL" id="KAG0547586.1"/>
    </source>
</evidence>
<sequence length="100" mass="10180">MDATLPPPSRISVTSSARAQDRAAQRSPLPLAIATERKEQDGEDVKCTGNQGEGAHRLPAGGAVTRRRAAGGVGAAPAPASSSTACAPGSWQWQLAHPGQ</sequence>
<feature type="compositionally biased region" description="Low complexity" evidence="1">
    <location>
        <begin position="75"/>
        <end position="90"/>
    </location>
</feature>
<evidence type="ECO:0000256" key="1">
    <source>
        <dbReference type="SAM" id="MobiDB-lite"/>
    </source>
</evidence>
<proteinExistence type="predicted"/>
<name>A0A921UZL1_SORBI</name>
<dbReference type="Proteomes" id="UP000807115">
    <property type="component" value="Chromosome 1"/>
</dbReference>
<protein>
    <submittedName>
        <fullName evidence="2">Uncharacterized protein</fullName>
    </submittedName>
</protein>
<dbReference type="EMBL" id="CM027680">
    <property type="protein sequence ID" value="KAG0547586.1"/>
    <property type="molecule type" value="Genomic_DNA"/>
</dbReference>
<evidence type="ECO:0000313" key="3">
    <source>
        <dbReference type="Proteomes" id="UP000807115"/>
    </source>
</evidence>
<reference evidence="2" key="2">
    <citation type="submission" date="2020-10" db="EMBL/GenBank/DDBJ databases">
        <authorList>
            <person name="Cooper E.A."/>
            <person name="Brenton Z.W."/>
            <person name="Flinn B.S."/>
            <person name="Jenkins J."/>
            <person name="Shu S."/>
            <person name="Flowers D."/>
            <person name="Luo F."/>
            <person name="Wang Y."/>
            <person name="Xia P."/>
            <person name="Barry K."/>
            <person name="Daum C."/>
            <person name="Lipzen A."/>
            <person name="Yoshinaga Y."/>
            <person name="Schmutz J."/>
            <person name="Saski C."/>
            <person name="Vermerris W."/>
            <person name="Kresovich S."/>
        </authorList>
    </citation>
    <scope>NUCLEOTIDE SEQUENCE</scope>
</reference>
<reference evidence="2" key="1">
    <citation type="journal article" date="2019" name="BMC Genomics">
        <title>A new reference genome for Sorghum bicolor reveals high levels of sequence similarity between sweet and grain genotypes: implications for the genetics of sugar metabolism.</title>
        <authorList>
            <person name="Cooper E.A."/>
            <person name="Brenton Z.W."/>
            <person name="Flinn B.S."/>
            <person name="Jenkins J."/>
            <person name="Shu S."/>
            <person name="Flowers D."/>
            <person name="Luo F."/>
            <person name="Wang Y."/>
            <person name="Xia P."/>
            <person name="Barry K."/>
            <person name="Daum C."/>
            <person name="Lipzen A."/>
            <person name="Yoshinaga Y."/>
            <person name="Schmutz J."/>
            <person name="Saski C."/>
            <person name="Vermerris W."/>
            <person name="Kresovich S."/>
        </authorList>
    </citation>
    <scope>NUCLEOTIDE SEQUENCE</scope>
</reference>